<dbReference type="GO" id="GO:0004056">
    <property type="term" value="F:argininosuccinate lyase activity"/>
    <property type="evidence" value="ECO:0007669"/>
    <property type="project" value="UniProtKB-EC"/>
</dbReference>
<accession>A0A8H5PTT4</accession>
<dbReference type="AlphaFoldDB" id="A0A8H5PTT4"/>
<dbReference type="PRINTS" id="PR00149">
    <property type="entry name" value="FUMRATELYASE"/>
</dbReference>
<evidence type="ECO:0000256" key="4">
    <source>
        <dbReference type="ARBA" id="ARBA00012338"/>
    </source>
</evidence>
<dbReference type="SUPFAM" id="SSF48557">
    <property type="entry name" value="L-aspartase-like"/>
    <property type="match status" value="1"/>
</dbReference>
<dbReference type="Pfam" id="PF14698">
    <property type="entry name" value="ASL_C2"/>
    <property type="match status" value="1"/>
</dbReference>
<proteinExistence type="inferred from homology"/>
<gene>
    <name evidence="8" type="ORF">FSUBG_7427</name>
</gene>
<organism evidence="8 9">
    <name type="scientific">Gibberella subglutinans</name>
    <name type="common">Fusarium subglutinans</name>
    <dbReference type="NCBI Taxonomy" id="42677"/>
    <lineage>
        <taxon>Eukaryota</taxon>
        <taxon>Fungi</taxon>
        <taxon>Dikarya</taxon>
        <taxon>Ascomycota</taxon>
        <taxon>Pezizomycotina</taxon>
        <taxon>Sordariomycetes</taxon>
        <taxon>Hypocreomycetidae</taxon>
        <taxon>Hypocreales</taxon>
        <taxon>Nectriaceae</taxon>
        <taxon>Fusarium</taxon>
        <taxon>Fusarium fujikuroi species complex</taxon>
    </lineage>
</organism>
<feature type="domain" description="Argininosuccinate lyase C-terminal" evidence="7">
    <location>
        <begin position="274"/>
        <end position="305"/>
    </location>
</feature>
<dbReference type="InterPro" id="IPR022761">
    <property type="entry name" value="Fumarate_lyase_N"/>
</dbReference>
<dbReference type="EC" id="4.3.2.1" evidence="4"/>
<sequence length="312" mass="35185">MAASNARAPAEGMLWGGRFTDKLLYKEDILGNIAFARANARLGIISNNEFTEIERGLREVMKEWEAETFVIMPNDEDIHTANERRLSEIIGKEIGGKLHTGRSRNEQVVTDVRMWLRERIREIESHLVAFLQVIAARAEADIDHIMPGYTHLQLAMPVKFSQWLLSYDFSFAADLERLWEVLKRVNRSPLGVGALAGNAFGIDRQMMAKELGFESIMWNSMGAVADRDFVTEFLAWEEESRRPRTFESVQIANGILSTLKLRPERMTASLNSSLLATDVADALVKISVPFREAHHISGRVVAKSEVLKGMLA</sequence>
<dbReference type="GO" id="GO:0042450">
    <property type="term" value="P:L-arginine biosynthetic process via ornithine"/>
    <property type="evidence" value="ECO:0007669"/>
    <property type="project" value="InterPro"/>
</dbReference>
<dbReference type="Gene3D" id="1.10.40.30">
    <property type="entry name" value="Fumarase/aspartase (C-terminal domain)"/>
    <property type="match status" value="1"/>
</dbReference>
<dbReference type="InterPro" id="IPR024083">
    <property type="entry name" value="Fumarase/histidase_N"/>
</dbReference>
<comment type="catalytic activity">
    <reaction evidence="1">
        <text>2-(N(omega)-L-arginino)succinate = fumarate + L-arginine</text>
        <dbReference type="Rhea" id="RHEA:24020"/>
        <dbReference type="ChEBI" id="CHEBI:29806"/>
        <dbReference type="ChEBI" id="CHEBI:32682"/>
        <dbReference type="ChEBI" id="CHEBI:57472"/>
        <dbReference type="EC" id="4.3.2.1"/>
    </reaction>
</comment>
<comment type="similarity">
    <text evidence="3">Belongs to the lyase 1 family. Argininosuccinate lyase subfamily.</text>
</comment>
<evidence type="ECO:0000256" key="2">
    <source>
        <dbReference type="ARBA" id="ARBA00004941"/>
    </source>
</evidence>
<evidence type="ECO:0000259" key="7">
    <source>
        <dbReference type="Pfam" id="PF14698"/>
    </source>
</evidence>
<evidence type="ECO:0000256" key="3">
    <source>
        <dbReference type="ARBA" id="ARBA00010755"/>
    </source>
</evidence>
<comment type="pathway">
    <text evidence="2">Amino-acid biosynthesis; L-arginine biosynthesis; L-arginine from L-ornithine and carbamoyl phosphate: step 3/3.</text>
</comment>
<dbReference type="GO" id="GO:0005829">
    <property type="term" value="C:cytosol"/>
    <property type="evidence" value="ECO:0007669"/>
    <property type="project" value="TreeGrafter"/>
</dbReference>
<evidence type="ECO:0000256" key="5">
    <source>
        <dbReference type="ARBA" id="ARBA00032749"/>
    </source>
</evidence>
<dbReference type="InterPro" id="IPR009049">
    <property type="entry name" value="Argininosuccinate_lyase"/>
</dbReference>
<name>A0A8H5PTT4_GIBSU</name>
<dbReference type="Proteomes" id="UP000547976">
    <property type="component" value="Unassembled WGS sequence"/>
</dbReference>
<dbReference type="InterPro" id="IPR029419">
    <property type="entry name" value="Arg_succ_lyase_C"/>
</dbReference>
<evidence type="ECO:0000259" key="6">
    <source>
        <dbReference type="Pfam" id="PF00206"/>
    </source>
</evidence>
<keyword evidence="8" id="KW-0456">Lyase</keyword>
<dbReference type="FunFam" id="1.10.275.10:FF:000002">
    <property type="entry name" value="Argininosuccinate lyase"/>
    <property type="match status" value="1"/>
</dbReference>
<dbReference type="OrthoDB" id="2561043at2759"/>
<dbReference type="GeneID" id="59320449"/>
<feature type="domain" description="Fumarate lyase N-terminal" evidence="6">
    <location>
        <begin position="21"/>
        <end position="236"/>
    </location>
</feature>
<dbReference type="Gene3D" id="1.10.275.10">
    <property type="entry name" value="Fumarase/aspartase (N-terminal domain)"/>
    <property type="match status" value="1"/>
</dbReference>
<dbReference type="PRINTS" id="PR00145">
    <property type="entry name" value="ARGSUCLYASE"/>
</dbReference>
<dbReference type="Pfam" id="PF00206">
    <property type="entry name" value="Lyase_1"/>
    <property type="match status" value="1"/>
</dbReference>
<comment type="caution">
    <text evidence="8">The sequence shown here is derived from an EMBL/GenBank/DDBJ whole genome shotgun (WGS) entry which is preliminary data.</text>
</comment>
<dbReference type="PANTHER" id="PTHR43814:SF1">
    <property type="entry name" value="ARGININOSUCCINATE LYASE"/>
    <property type="match status" value="1"/>
</dbReference>
<evidence type="ECO:0000313" key="9">
    <source>
        <dbReference type="Proteomes" id="UP000547976"/>
    </source>
</evidence>
<dbReference type="PANTHER" id="PTHR43814">
    <property type="entry name" value="ARGININOSUCCINATE LYASE"/>
    <property type="match status" value="1"/>
</dbReference>
<dbReference type="EMBL" id="JAAOAV010000095">
    <property type="protein sequence ID" value="KAF5602970.1"/>
    <property type="molecule type" value="Genomic_DNA"/>
</dbReference>
<dbReference type="Gene3D" id="1.20.200.10">
    <property type="entry name" value="Fumarase/aspartase (Central domain)"/>
    <property type="match status" value="1"/>
</dbReference>
<dbReference type="InterPro" id="IPR008948">
    <property type="entry name" value="L-Aspartase-like"/>
</dbReference>
<dbReference type="RefSeq" id="XP_036537035.1">
    <property type="nucleotide sequence ID" value="XM_036685731.1"/>
</dbReference>
<protein>
    <recommendedName>
        <fullName evidence="4">argininosuccinate lyase</fullName>
        <ecNumber evidence="4">4.3.2.1</ecNumber>
    </recommendedName>
    <alternativeName>
        <fullName evidence="5">Arginosuccinase</fullName>
    </alternativeName>
</protein>
<reference evidence="8 9" key="1">
    <citation type="submission" date="2020-05" db="EMBL/GenBank/DDBJ databases">
        <title>Identification and distribution of gene clusters putatively required for synthesis of sphingolipid metabolism inhibitors in phylogenetically diverse species of the filamentous fungus Fusarium.</title>
        <authorList>
            <person name="Kim H.-S."/>
            <person name="Busman M."/>
            <person name="Brown D.W."/>
            <person name="Divon H."/>
            <person name="Uhlig S."/>
            <person name="Proctor R.H."/>
        </authorList>
    </citation>
    <scope>NUCLEOTIDE SEQUENCE [LARGE SCALE GENOMIC DNA]</scope>
    <source>
        <strain evidence="8 9">NRRL 66333</strain>
    </source>
</reference>
<evidence type="ECO:0000256" key="1">
    <source>
        <dbReference type="ARBA" id="ARBA00000985"/>
    </source>
</evidence>
<dbReference type="InterPro" id="IPR000362">
    <property type="entry name" value="Fumarate_lyase_fam"/>
</dbReference>
<keyword evidence="9" id="KW-1185">Reference proteome</keyword>
<evidence type="ECO:0000313" key="8">
    <source>
        <dbReference type="EMBL" id="KAF5602970.1"/>
    </source>
</evidence>